<feature type="transmembrane region" description="Helical" evidence="1">
    <location>
        <begin position="60"/>
        <end position="79"/>
    </location>
</feature>
<feature type="transmembrane region" description="Helical" evidence="1">
    <location>
        <begin position="353"/>
        <end position="372"/>
    </location>
</feature>
<gene>
    <name evidence="2" type="ORF">NDI54_17165</name>
</gene>
<feature type="transmembrane region" description="Helical" evidence="1">
    <location>
        <begin position="280"/>
        <end position="298"/>
    </location>
</feature>
<feature type="transmembrane region" description="Helical" evidence="1">
    <location>
        <begin position="378"/>
        <end position="402"/>
    </location>
</feature>
<name>A0AAE4F0Y8_9EURY</name>
<feature type="transmembrane region" description="Helical" evidence="1">
    <location>
        <begin position="310"/>
        <end position="327"/>
    </location>
</feature>
<keyword evidence="1" id="KW-0812">Transmembrane</keyword>
<sequence>MSDGRTRRVFVEMLREEWRLHSRLFRGSHFSLFPVLICLLVGGAARLLTVTGTAPGTVFAGLHALVFVFGLHTGSIGFVGRDALRNLIGDVTLLVFSARTLPLSQRRLLGLFVVKDGLYYAVLFLLPFALGTVVAVLGFSNPVVAAKTVLLLWTTLTLTFVLGMGTTITALGLAGRGVPGLALLAVPVVAIGAAVAGGLNLPAYTPYGLFLEPTLPRIGATAISILGVFLVGAATFDATAPTPARTVEPAFRRWWRRIGDPVAAKSLLDIHRSAGGFGKVLFSAAVLFGVTAALVDFAGQITGAGPSPGISFGAILGLSGFTTYNWLTQSDDVDLYFAHPLAVKAVFAGKFRAFLLLGPLVGLVFYGLALAWRGGPLIEAAVGAVLLVGVACYIFGTTVYLTGLSPNEFLFDTALFAVFGAALVVPLVPVLIVGFAVSPVSGTLLAALGVFGSVLGSVGVGLYRRSLPKWSRRYQQA</sequence>
<dbReference type="RefSeq" id="WP_310897689.1">
    <property type="nucleotide sequence ID" value="NZ_JAMQOM010000009.1"/>
</dbReference>
<reference evidence="2 3" key="1">
    <citation type="submission" date="2022-06" db="EMBL/GenBank/DDBJ databases">
        <title>Haloarcula sp. a new haloarchaeum isolate from saline soil.</title>
        <authorList>
            <person name="Strakova D."/>
            <person name="Galisteo C."/>
            <person name="Sanchez-Porro C."/>
            <person name="Ventosa A."/>
        </authorList>
    </citation>
    <scope>NUCLEOTIDE SEQUENCE [LARGE SCALE GENOMIC DNA]</scope>
    <source>
        <strain evidence="2 3">S1AR25-5A</strain>
    </source>
</reference>
<dbReference type="EMBL" id="JAMQOM010000009">
    <property type="protein sequence ID" value="MDS0223079.1"/>
    <property type="molecule type" value="Genomic_DNA"/>
</dbReference>
<feature type="transmembrane region" description="Helical" evidence="1">
    <location>
        <begin position="117"/>
        <end position="139"/>
    </location>
</feature>
<protein>
    <submittedName>
        <fullName evidence="2">Uncharacterized protein</fullName>
    </submittedName>
</protein>
<keyword evidence="1" id="KW-1133">Transmembrane helix</keyword>
<keyword evidence="1" id="KW-0472">Membrane</keyword>
<accession>A0AAE4F0Y8</accession>
<feature type="transmembrane region" description="Helical" evidence="1">
    <location>
        <begin position="443"/>
        <end position="463"/>
    </location>
</feature>
<comment type="caution">
    <text evidence="2">The sequence shown here is derived from an EMBL/GenBank/DDBJ whole genome shotgun (WGS) entry which is preliminary data.</text>
</comment>
<evidence type="ECO:0000313" key="3">
    <source>
        <dbReference type="Proteomes" id="UP001253439"/>
    </source>
</evidence>
<dbReference type="Proteomes" id="UP001253439">
    <property type="component" value="Unassembled WGS sequence"/>
</dbReference>
<organism evidence="2 3">
    <name type="scientific">Haloarcula terrestris</name>
    <dbReference type="NCBI Taxonomy" id="2950533"/>
    <lineage>
        <taxon>Archaea</taxon>
        <taxon>Methanobacteriati</taxon>
        <taxon>Methanobacteriota</taxon>
        <taxon>Stenosarchaea group</taxon>
        <taxon>Halobacteria</taxon>
        <taxon>Halobacteriales</taxon>
        <taxon>Haloarculaceae</taxon>
        <taxon>Haloarcula</taxon>
    </lineage>
</organism>
<proteinExistence type="predicted"/>
<feature type="transmembrane region" description="Helical" evidence="1">
    <location>
        <begin position="215"/>
        <end position="236"/>
    </location>
</feature>
<evidence type="ECO:0000256" key="1">
    <source>
        <dbReference type="SAM" id="Phobius"/>
    </source>
</evidence>
<feature type="transmembrane region" description="Helical" evidence="1">
    <location>
        <begin position="414"/>
        <end position="437"/>
    </location>
</feature>
<keyword evidence="3" id="KW-1185">Reference proteome</keyword>
<feature type="transmembrane region" description="Helical" evidence="1">
    <location>
        <begin position="151"/>
        <end position="174"/>
    </location>
</feature>
<dbReference type="AlphaFoldDB" id="A0AAE4F0Y8"/>
<evidence type="ECO:0000313" key="2">
    <source>
        <dbReference type="EMBL" id="MDS0223079.1"/>
    </source>
</evidence>
<feature type="transmembrane region" description="Helical" evidence="1">
    <location>
        <begin position="181"/>
        <end position="203"/>
    </location>
</feature>
<feature type="transmembrane region" description="Helical" evidence="1">
    <location>
        <begin position="29"/>
        <end position="48"/>
    </location>
</feature>